<feature type="compositionally biased region" description="Low complexity" evidence="1">
    <location>
        <begin position="41"/>
        <end position="61"/>
    </location>
</feature>
<evidence type="ECO:0000313" key="2">
    <source>
        <dbReference type="WBParaSite" id="ECPE_0000739501-mRNA-1"/>
    </source>
</evidence>
<sequence>LPDLPKQDTPKCTASAAGESSTQSTPSSNSPVQRMRTRNQSTSSRPSSPTSCPSPKLPKLSDTTKKLRSPPPDQDQKRSQSDRLGISDSLESVTVSIGDTHMPTEPANRSHPIDTLGTSTVPDDFSQALLALLEPTYPKELIDWFDRLSSEEPHVSESTIPHETTLNAKLASVQSKPKADHCSVSLSVAPNPIPTPSVIPSNLVTAYADFLLGAVTSLPEELLKSMLAATEEVACEVCWVGYVQALQTSRTDEVRSLLAAKFISVCCAVSQAKNHIECSTRLKEYLFSSLAELSRSQDLLYHAIRAMFCLFSKLSDDSIQVSRLFFVQLVRCLFLNCNTSQALHHLPVILDASIQGFQQMWHSTEPLRDVAASQFYTPITNPSNYSYWVATLQALIAWQESHFDLVKNPDTPEFRQYDLLLTRLHALEWLPGPRSPPTRSDSKVCPISQHTHRVRLLALRLVDACLCVTRQKSLDVQLQIHPAYLLANQTTEAACSLTILLSAMMFVVGDEAVIEDVPITEQQNLSSRGATHQRKRRHRQTQRQQRYGLLGWLLTSRLLPWLCNCFKSLDTLVRKNNGVPQTSALVVDRLAVLITDIIILGSYLFYRLKNTPATHLTELRKVLFDSGRRLIETISTSSAQSHMSVEARRVCLTRLFAFEPSQVLQLVMDTKDATVALDRSVVAPTILWPDFSLHDLYSQALLLAEQTVPRLPTSLVQQYREFCNAECVTTS</sequence>
<dbReference type="AlphaFoldDB" id="A0A183AK94"/>
<feature type="compositionally biased region" description="Low complexity" evidence="1">
    <location>
        <begin position="20"/>
        <end position="31"/>
    </location>
</feature>
<protein>
    <submittedName>
        <fullName evidence="2">Rap-GAP domain-containing protein</fullName>
    </submittedName>
</protein>
<organism evidence="2">
    <name type="scientific">Echinostoma caproni</name>
    <dbReference type="NCBI Taxonomy" id="27848"/>
    <lineage>
        <taxon>Eukaryota</taxon>
        <taxon>Metazoa</taxon>
        <taxon>Spiralia</taxon>
        <taxon>Lophotrochozoa</taxon>
        <taxon>Platyhelminthes</taxon>
        <taxon>Trematoda</taxon>
        <taxon>Digenea</taxon>
        <taxon>Plagiorchiida</taxon>
        <taxon>Echinostomata</taxon>
        <taxon>Echinostomatoidea</taxon>
        <taxon>Echinostomatidae</taxon>
        <taxon>Echinostoma</taxon>
    </lineage>
</organism>
<reference evidence="2" key="1">
    <citation type="submission" date="2016-06" db="UniProtKB">
        <authorList>
            <consortium name="WormBaseParasite"/>
        </authorList>
    </citation>
    <scope>IDENTIFICATION</scope>
</reference>
<accession>A0A183AK94</accession>
<feature type="region of interest" description="Disordered" evidence="1">
    <location>
        <begin position="1"/>
        <end position="89"/>
    </location>
</feature>
<evidence type="ECO:0000256" key="1">
    <source>
        <dbReference type="SAM" id="MobiDB-lite"/>
    </source>
</evidence>
<proteinExistence type="predicted"/>
<name>A0A183AK94_9TREM</name>
<dbReference type="WBParaSite" id="ECPE_0000739501-mRNA-1">
    <property type="protein sequence ID" value="ECPE_0000739501-mRNA-1"/>
    <property type="gene ID" value="ECPE_0000739501"/>
</dbReference>